<keyword evidence="2" id="KW-1185">Reference proteome</keyword>
<comment type="caution">
    <text evidence="1">The sequence shown here is derived from an EMBL/GenBank/DDBJ whole genome shotgun (WGS) entry which is preliminary data.</text>
</comment>
<reference evidence="1" key="2">
    <citation type="submission" date="2023-05" db="EMBL/GenBank/DDBJ databases">
        <authorList>
            <consortium name="Lawrence Berkeley National Laboratory"/>
            <person name="Steindorff A."/>
            <person name="Hensen N."/>
            <person name="Bonometti L."/>
            <person name="Westerberg I."/>
            <person name="Brannstrom I.O."/>
            <person name="Guillou S."/>
            <person name="Cros-Aarteil S."/>
            <person name="Calhoun S."/>
            <person name="Haridas S."/>
            <person name="Kuo A."/>
            <person name="Mondo S."/>
            <person name="Pangilinan J."/>
            <person name="Riley R."/>
            <person name="Labutti K."/>
            <person name="Andreopoulos B."/>
            <person name="Lipzen A."/>
            <person name="Chen C."/>
            <person name="Yanf M."/>
            <person name="Daum C."/>
            <person name="Ng V."/>
            <person name="Clum A."/>
            <person name="Ohm R."/>
            <person name="Martin F."/>
            <person name="Silar P."/>
            <person name="Natvig D."/>
            <person name="Lalanne C."/>
            <person name="Gautier V."/>
            <person name="Ament-Velasquez S.L."/>
            <person name="Kruys A."/>
            <person name="Hutchinson M.I."/>
            <person name="Powell A.J."/>
            <person name="Barry K."/>
            <person name="Miller A.N."/>
            <person name="Grigoriev I.V."/>
            <person name="Debuchy R."/>
            <person name="Gladieux P."/>
            <person name="Thoren M.H."/>
            <person name="Johannesson H."/>
        </authorList>
    </citation>
    <scope>NUCLEOTIDE SEQUENCE</scope>
    <source>
        <strain evidence="1">PSN309</strain>
    </source>
</reference>
<reference evidence="1" key="1">
    <citation type="journal article" date="2023" name="Mol. Phylogenet. Evol.">
        <title>Genome-scale phylogeny and comparative genomics of the fungal order Sordariales.</title>
        <authorList>
            <person name="Hensen N."/>
            <person name="Bonometti L."/>
            <person name="Westerberg I."/>
            <person name="Brannstrom I.O."/>
            <person name="Guillou S."/>
            <person name="Cros-Aarteil S."/>
            <person name="Calhoun S."/>
            <person name="Haridas S."/>
            <person name="Kuo A."/>
            <person name="Mondo S."/>
            <person name="Pangilinan J."/>
            <person name="Riley R."/>
            <person name="LaButti K."/>
            <person name="Andreopoulos B."/>
            <person name="Lipzen A."/>
            <person name="Chen C."/>
            <person name="Yan M."/>
            <person name="Daum C."/>
            <person name="Ng V."/>
            <person name="Clum A."/>
            <person name="Steindorff A."/>
            <person name="Ohm R.A."/>
            <person name="Martin F."/>
            <person name="Silar P."/>
            <person name="Natvig D.O."/>
            <person name="Lalanne C."/>
            <person name="Gautier V."/>
            <person name="Ament-Velasquez S.L."/>
            <person name="Kruys A."/>
            <person name="Hutchinson M.I."/>
            <person name="Powell A.J."/>
            <person name="Barry K."/>
            <person name="Miller A.N."/>
            <person name="Grigoriev I.V."/>
            <person name="Debuchy R."/>
            <person name="Gladieux P."/>
            <person name="Hiltunen Thoren M."/>
            <person name="Johannesson H."/>
        </authorList>
    </citation>
    <scope>NUCLEOTIDE SEQUENCE</scope>
    <source>
        <strain evidence="1">PSN309</strain>
    </source>
</reference>
<protein>
    <submittedName>
        <fullName evidence="1">Uncharacterized protein</fullName>
    </submittedName>
</protein>
<dbReference type="AlphaFoldDB" id="A0AAN6WMY8"/>
<name>A0AAN6WMY8_9PEZI</name>
<accession>A0AAN6WMY8</accession>
<proteinExistence type="predicted"/>
<evidence type="ECO:0000313" key="2">
    <source>
        <dbReference type="Proteomes" id="UP001302126"/>
    </source>
</evidence>
<organism evidence="1 2">
    <name type="scientific">Podospora australis</name>
    <dbReference type="NCBI Taxonomy" id="1536484"/>
    <lineage>
        <taxon>Eukaryota</taxon>
        <taxon>Fungi</taxon>
        <taxon>Dikarya</taxon>
        <taxon>Ascomycota</taxon>
        <taxon>Pezizomycotina</taxon>
        <taxon>Sordariomycetes</taxon>
        <taxon>Sordariomycetidae</taxon>
        <taxon>Sordariales</taxon>
        <taxon>Podosporaceae</taxon>
        <taxon>Podospora</taxon>
    </lineage>
</organism>
<dbReference type="Proteomes" id="UP001302126">
    <property type="component" value="Unassembled WGS sequence"/>
</dbReference>
<sequence>MSSSNAGPSDTTASADCAPQLVLEVIQLLERRRVVSCITGHYALIHYGVAVANPTWEIAVPENQFQNARGILFNDGYNQCPPTPLGTVSPLLLHLNPKYNLRGSNVTFLLIPSTDRRIFPRVGQFSSDSNGLQYPQQRQFIQSLLDTQQYTDLGKVADAQDLNMGWGYLKLRFGQLPQHLVSWIKLKNERMIAEYGEVLGAACALDTEPHAMLAWGQAIKWRALRTDKVVPGDEPNSDAEEVYNS</sequence>
<dbReference type="EMBL" id="MU864473">
    <property type="protein sequence ID" value="KAK4184799.1"/>
    <property type="molecule type" value="Genomic_DNA"/>
</dbReference>
<evidence type="ECO:0000313" key="1">
    <source>
        <dbReference type="EMBL" id="KAK4184799.1"/>
    </source>
</evidence>
<gene>
    <name evidence="1" type="ORF">QBC35DRAFT_539305</name>
</gene>